<accession>A0A7J7EMS4</accession>
<name>A0A7J7EMS4_DICBM</name>
<comment type="caution">
    <text evidence="2">The sequence shown here is derived from an EMBL/GenBank/DDBJ whole genome shotgun (WGS) entry which is preliminary data.</text>
</comment>
<sequence length="195" mass="20661">MSRVLLGAEGHRTAMQQVNPPCPLCHREIGTGVRGGSGSHRGSGCEDPAPPPPLPRIPHVSILPAGRGGERKGGPAHSRVPEPALAGHKRARGRGWQEIYRCRVVMMPHPPSVQAHLAANLLPILILVIPGTSSRPQVSESITPPPSSSLLKAGLQTVFPETIIIPFLCSMNSYVSSPWPETKPQTAQAGFEGLA</sequence>
<reference evidence="2 3" key="1">
    <citation type="journal article" date="2020" name="Mol. Biol. Evol.">
        <title>Interspecific Gene Flow and the Evolution of Specialization in Black and White Rhinoceros.</title>
        <authorList>
            <person name="Moodley Y."/>
            <person name="Westbury M.V."/>
            <person name="Russo I.M."/>
            <person name="Gopalakrishnan S."/>
            <person name="Rakotoarivelo A."/>
            <person name="Olsen R.A."/>
            <person name="Prost S."/>
            <person name="Tunstall T."/>
            <person name="Ryder O.A."/>
            <person name="Dalen L."/>
            <person name="Bruford M.W."/>
        </authorList>
    </citation>
    <scope>NUCLEOTIDE SEQUENCE [LARGE SCALE GENOMIC DNA]</scope>
    <source>
        <strain evidence="2">SBR-YM</strain>
        <tissue evidence="2">Skin</tissue>
    </source>
</reference>
<dbReference type="Proteomes" id="UP000551758">
    <property type="component" value="Unassembled WGS sequence"/>
</dbReference>
<protein>
    <submittedName>
        <fullName evidence="2">Uncharacterized protein</fullName>
    </submittedName>
</protein>
<feature type="region of interest" description="Disordered" evidence="1">
    <location>
        <begin position="33"/>
        <end position="90"/>
    </location>
</feature>
<dbReference type="AlphaFoldDB" id="A0A7J7EMS4"/>
<evidence type="ECO:0000313" key="3">
    <source>
        <dbReference type="Proteomes" id="UP000551758"/>
    </source>
</evidence>
<gene>
    <name evidence="2" type="ORF">HPG69_014029</name>
</gene>
<keyword evidence="3" id="KW-1185">Reference proteome</keyword>
<evidence type="ECO:0000313" key="2">
    <source>
        <dbReference type="EMBL" id="KAF5917100.1"/>
    </source>
</evidence>
<evidence type="ECO:0000256" key="1">
    <source>
        <dbReference type="SAM" id="MobiDB-lite"/>
    </source>
</evidence>
<dbReference type="EMBL" id="JACDTQ010002604">
    <property type="protein sequence ID" value="KAF5917100.1"/>
    <property type="molecule type" value="Genomic_DNA"/>
</dbReference>
<organism evidence="2 3">
    <name type="scientific">Diceros bicornis minor</name>
    <name type="common">South-central black rhinoceros</name>
    <dbReference type="NCBI Taxonomy" id="77932"/>
    <lineage>
        <taxon>Eukaryota</taxon>
        <taxon>Metazoa</taxon>
        <taxon>Chordata</taxon>
        <taxon>Craniata</taxon>
        <taxon>Vertebrata</taxon>
        <taxon>Euteleostomi</taxon>
        <taxon>Mammalia</taxon>
        <taxon>Eutheria</taxon>
        <taxon>Laurasiatheria</taxon>
        <taxon>Perissodactyla</taxon>
        <taxon>Rhinocerotidae</taxon>
        <taxon>Diceros</taxon>
    </lineage>
</organism>
<proteinExistence type="predicted"/>